<dbReference type="RefSeq" id="WP_255331344.1">
    <property type="nucleotide sequence ID" value="NZ_VOTZ01000001.1"/>
</dbReference>
<evidence type="ECO:0000313" key="1">
    <source>
        <dbReference type="EMBL" id="MCQ1537442.1"/>
    </source>
</evidence>
<comment type="caution">
    <text evidence="1">The sequence shown here is derived from an EMBL/GenBank/DDBJ whole genome shotgun (WGS) entry which is preliminary data.</text>
</comment>
<accession>A0ABD4TIX2</accession>
<dbReference type="Gene3D" id="3.40.50.300">
    <property type="entry name" value="P-loop containing nucleotide triphosphate hydrolases"/>
    <property type="match status" value="1"/>
</dbReference>
<organism evidence="1 2">
    <name type="scientific">Methanocalculus taiwanensis</name>
    <dbReference type="NCBI Taxonomy" id="106207"/>
    <lineage>
        <taxon>Archaea</taxon>
        <taxon>Methanobacteriati</taxon>
        <taxon>Methanobacteriota</taxon>
        <taxon>Stenosarchaea group</taxon>
        <taxon>Methanomicrobia</taxon>
        <taxon>Methanomicrobiales</taxon>
        <taxon>Methanocalculaceae</taxon>
        <taxon>Methanocalculus</taxon>
    </lineage>
</organism>
<evidence type="ECO:0000313" key="2">
    <source>
        <dbReference type="Proteomes" id="UP001524383"/>
    </source>
</evidence>
<proteinExistence type="predicted"/>
<keyword evidence="2" id="KW-1185">Reference proteome</keyword>
<dbReference type="InterPro" id="IPR055927">
    <property type="entry name" value="DUF7504"/>
</dbReference>
<evidence type="ECO:0008006" key="3">
    <source>
        <dbReference type="Google" id="ProtNLM"/>
    </source>
</evidence>
<dbReference type="SUPFAM" id="SSF52540">
    <property type="entry name" value="P-loop containing nucleoside triphosphate hydrolases"/>
    <property type="match status" value="1"/>
</dbReference>
<dbReference type="EMBL" id="VOTZ01000001">
    <property type="protein sequence ID" value="MCQ1537442.1"/>
    <property type="molecule type" value="Genomic_DNA"/>
</dbReference>
<sequence>MPDATVPHVIEEGEIYLLLAEPNAMKKASVALAGEITSAGYDAIVITTNQPSPILRMLYKKAGIDPQSIWYIDAITRYSLGKEPDSDPMTTYINHPSNLTDMGIAVTGILKKMEGRKACIILDSVSTMLIYLPTQNISKFMHFVTNRLRLAGVAGVFLAAEKGLDPDLLMQLSTFVDTVIEE</sequence>
<reference evidence="1 2" key="1">
    <citation type="submission" date="2019-08" db="EMBL/GenBank/DDBJ databases">
        <authorList>
            <person name="Chen S.-C."/>
            <person name="Lai M.-C."/>
            <person name="You Y.-T."/>
        </authorList>
    </citation>
    <scope>NUCLEOTIDE SEQUENCE [LARGE SCALE GENOMIC DNA]</scope>
    <source>
        <strain evidence="1 2">P2F9704a</strain>
    </source>
</reference>
<dbReference type="InterPro" id="IPR027417">
    <property type="entry name" value="P-loop_NTPase"/>
</dbReference>
<dbReference type="Proteomes" id="UP001524383">
    <property type="component" value="Unassembled WGS sequence"/>
</dbReference>
<name>A0ABD4TIX2_9EURY</name>
<protein>
    <recommendedName>
        <fullName evidence="3">KaiC-like domain-containing protein</fullName>
    </recommendedName>
</protein>
<gene>
    <name evidence="1" type="ORF">FTO68_00255</name>
</gene>
<dbReference type="Pfam" id="PF24336">
    <property type="entry name" value="DUF7504"/>
    <property type="match status" value="1"/>
</dbReference>
<dbReference type="AlphaFoldDB" id="A0ABD4TIX2"/>